<feature type="transmembrane region" description="Helical" evidence="7">
    <location>
        <begin position="185"/>
        <end position="208"/>
    </location>
</feature>
<dbReference type="SUPFAM" id="SSF161098">
    <property type="entry name" value="MetI-like"/>
    <property type="match status" value="1"/>
</dbReference>
<proteinExistence type="inferred from homology"/>
<feature type="transmembrane region" description="Helical" evidence="7">
    <location>
        <begin position="73"/>
        <end position="100"/>
    </location>
</feature>
<dbReference type="Proteomes" id="UP000272528">
    <property type="component" value="Chromosome"/>
</dbReference>
<keyword evidence="5 7" id="KW-1133">Transmembrane helix</keyword>
<feature type="transmembrane region" description="Helical" evidence="7">
    <location>
        <begin position="268"/>
        <end position="287"/>
    </location>
</feature>
<evidence type="ECO:0000313" key="10">
    <source>
        <dbReference type="Proteomes" id="UP000272528"/>
    </source>
</evidence>
<dbReference type="PANTHER" id="PTHR43744:SF9">
    <property type="entry name" value="POLYGALACTURONAN_RHAMNOGALACTURONAN TRANSPORT SYSTEM PERMEASE PROTEIN YTCP"/>
    <property type="match status" value="1"/>
</dbReference>
<feature type="transmembrane region" description="Helical" evidence="7">
    <location>
        <begin position="143"/>
        <end position="164"/>
    </location>
</feature>
<evidence type="ECO:0000256" key="5">
    <source>
        <dbReference type="ARBA" id="ARBA00022989"/>
    </source>
</evidence>
<dbReference type="Gene3D" id="1.10.3720.10">
    <property type="entry name" value="MetI-like"/>
    <property type="match status" value="1"/>
</dbReference>
<dbReference type="PANTHER" id="PTHR43744">
    <property type="entry name" value="ABC TRANSPORTER PERMEASE PROTEIN MG189-RELATED-RELATED"/>
    <property type="match status" value="1"/>
</dbReference>
<evidence type="ECO:0000256" key="3">
    <source>
        <dbReference type="ARBA" id="ARBA00022475"/>
    </source>
</evidence>
<protein>
    <submittedName>
        <fullName evidence="9">Carbohydrate ABC transporter permease</fullName>
    </submittedName>
</protein>
<dbReference type="Pfam" id="PF00528">
    <property type="entry name" value="BPD_transp_1"/>
    <property type="match status" value="1"/>
</dbReference>
<keyword evidence="4 7" id="KW-0812">Transmembrane</keyword>
<feature type="transmembrane region" description="Helical" evidence="7">
    <location>
        <begin position="112"/>
        <end position="131"/>
    </location>
</feature>
<name>A0A3S9ABQ7_9BACL</name>
<dbReference type="InterPro" id="IPR035906">
    <property type="entry name" value="MetI-like_sf"/>
</dbReference>
<evidence type="ECO:0000256" key="2">
    <source>
        <dbReference type="ARBA" id="ARBA00022448"/>
    </source>
</evidence>
<keyword evidence="3" id="KW-1003">Cell membrane</keyword>
<dbReference type="InterPro" id="IPR000515">
    <property type="entry name" value="MetI-like"/>
</dbReference>
<sequence>MNEFYKLSLGERIFRIINYTLIVLLCLSIVLPFLNIFALAFNPGKDAERGGIYFWPRIWTFENFSKVFESSNIATAFGISVFRTVVGTISSVFLTAMAAYALKSKTIPGGKFFMMFIFFTMLFGGGTIPYYMLLKSIHLTNNIWVYVIPSLYSAWNLIIIRTFFQQIHPSLEESARIDGYNDFAIFMRIIMPLSRPVIAVIALFNAVAHWNDWFTGAFFVRKENLRPLSTLLQEMLTSAEAMRNTLNQAAGTVNYALLDKIQITGNSLKMATIIVVVAPIIIIYPFVQRYFAKGIMIGSMKE</sequence>
<keyword evidence="2 7" id="KW-0813">Transport</keyword>
<evidence type="ECO:0000256" key="4">
    <source>
        <dbReference type="ARBA" id="ARBA00022692"/>
    </source>
</evidence>
<evidence type="ECO:0000256" key="7">
    <source>
        <dbReference type="RuleBase" id="RU363032"/>
    </source>
</evidence>
<evidence type="ECO:0000256" key="6">
    <source>
        <dbReference type="ARBA" id="ARBA00023136"/>
    </source>
</evidence>
<dbReference type="KEGG" id="palb:EJC50_28120"/>
<feature type="transmembrane region" description="Helical" evidence="7">
    <location>
        <begin position="21"/>
        <end position="41"/>
    </location>
</feature>
<reference evidence="10" key="1">
    <citation type="submission" date="2018-12" db="EMBL/GenBank/DDBJ databases">
        <title>Genome sequence of Peanibacillus sp.</title>
        <authorList>
            <person name="Subramani G."/>
            <person name="Srinivasan S."/>
            <person name="Kim M.K."/>
        </authorList>
    </citation>
    <scope>NUCLEOTIDE SEQUENCE [LARGE SCALE GENOMIC DNA]</scope>
    <source>
        <strain evidence="10">18JY67-1</strain>
    </source>
</reference>
<dbReference type="RefSeq" id="WP_126019413.1">
    <property type="nucleotide sequence ID" value="NZ_CP034437.1"/>
</dbReference>
<dbReference type="GO" id="GO:0005886">
    <property type="term" value="C:plasma membrane"/>
    <property type="evidence" value="ECO:0007669"/>
    <property type="project" value="UniProtKB-SubCell"/>
</dbReference>
<gene>
    <name evidence="9" type="ORF">EJC50_28120</name>
</gene>
<evidence type="ECO:0000259" key="8">
    <source>
        <dbReference type="PROSITE" id="PS50928"/>
    </source>
</evidence>
<dbReference type="PROSITE" id="PS50928">
    <property type="entry name" value="ABC_TM1"/>
    <property type="match status" value="1"/>
</dbReference>
<comment type="similarity">
    <text evidence="7">Belongs to the binding-protein-dependent transport system permease family.</text>
</comment>
<dbReference type="AlphaFoldDB" id="A0A3S9ABQ7"/>
<evidence type="ECO:0000256" key="1">
    <source>
        <dbReference type="ARBA" id="ARBA00004651"/>
    </source>
</evidence>
<accession>A0A3S9ABQ7</accession>
<keyword evidence="6 7" id="KW-0472">Membrane</keyword>
<dbReference type="EMBL" id="CP034437">
    <property type="protein sequence ID" value="AZN43135.1"/>
    <property type="molecule type" value="Genomic_DNA"/>
</dbReference>
<dbReference type="OrthoDB" id="9810086at2"/>
<comment type="subcellular location">
    <subcellularLocation>
        <location evidence="1 7">Cell membrane</location>
        <topology evidence="1 7">Multi-pass membrane protein</topology>
    </subcellularLocation>
</comment>
<feature type="domain" description="ABC transmembrane type-1" evidence="8">
    <location>
        <begin position="77"/>
        <end position="287"/>
    </location>
</feature>
<dbReference type="CDD" id="cd06261">
    <property type="entry name" value="TM_PBP2"/>
    <property type="match status" value="1"/>
</dbReference>
<evidence type="ECO:0000313" key="9">
    <source>
        <dbReference type="EMBL" id="AZN43135.1"/>
    </source>
</evidence>
<keyword evidence="10" id="KW-1185">Reference proteome</keyword>
<organism evidence="9 10">
    <name type="scientific">Paenibacillus albus</name>
    <dbReference type="NCBI Taxonomy" id="2495582"/>
    <lineage>
        <taxon>Bacteria</taxon>
        <taxon>Bacillati</taxon>
        <taxon>Bacillota</taxon>
        <taxon>Bacilli</taxon>
        <taxon>Bacillales</taxon>
        <taxon>Paenibacillaceae</taxon>
        <taxon>Paenibacillus</taxon>
    </lineage>
</organism>
<dbReference type="GO" id="GO:0055085">
    <property type="term" value="P:transmembrane transport"/>
    <property type="evidence" value="ECO:0007669"/>
    <property type="project" value="InterPro"/>
</dbReference>